<gene>
    <name evidence="1" type="ORF">A2U01_0100121</name>
</gene>
<protein>
    <submittedName>
        <fullName evidence="1">Uncharacterized protein</fullName>
    </submittedName>
</protein>
<organism evidence="1 2">
    <name type="scientific">Trifolium medium</name>
    <dbReference type="NCBI Taxonomy" id="97028"/>
    <lineage>
        <taxon>Eukaryota</taxon>
        <taxon>Viridiplantae</taxon>
        <taxon>Streptophyta</taxon>
        <taxon>Embryophyta</taxon>
        <taxon>Tracheophyta</taxon>
        <taxon>Spermatophyta</taxon>
        <taxon>Magnoliopsida</taxon>
        <taxon>eudicotyledons</taxon>
        <taxon>Gunneridae</taxon>
        <taxon>Pentapetalae</taxon>
        <taxon>rosids</taxon>
        <taxon>fabids</taxon>
        <taxon>Fabales</taxon>
        <taxon>Fabaceae</taxon>
        <taxon>Papilionoideae</taxon>
        <taxon>50 kb inversion clade</taxon>
        <taxon>NPAAA clade</taxon>
        <taxon>Hologalegina</taxon>
        <taxon>IRL clade</taxon>
        <taxon>Trifolieae</taxon>
        <taxon>Trifolium</taxon>
    </lineage>
</organism>
<proteinExistence type="predicted"/>
<accession>A0A392UXG5</accession>
<evidence type="ECO:0000313" key="1">
    <source>
        <dbReference type="EMBL" id="MCI78850.1"/>
    </source>
</evidence>
<dbReference type="Proteomes" id="UP000265520">
    <property type="component" value="Unassembled WGS sequence"/>
</dbReference>
<evidence type="ECO:0000313" key="2">
    <source>
        <dbReference type="Proteomes" id="UP000265520"/>
    </source>
</evidence>
<dbReference type="EMBL" id="LXQA010960306">
    <property type="protein sequence ID" value="MCI78850.1"/>
    <property type="molecule type" value="Genomic_DNA"/>
</dbReference>
<dbReference type="AlphaFoldDB" id="A0A392UXG5"/>
<comment type="caution">
    <text evidence="1">The sequence shown here is derived from an EMBL/GenBank/DDBJ whole genome shotgun (WGS) entry which is preliminary data.</text>
</comment>
<feature type="non-terminal residue" evidence="1">
    <location>
        <position position="1"/>
    </location>
</feature>
<reference evidence="1 2" key="1">
    <citation type="journal article" date="2018" name="Front. Plant Sci.">
        <title>Red Clover (Trifolium pratense) and Zigzag Clover (T. medium) - A Picture of Genomic Similarities and Differences.</title>
        <authorList>
            <person name="Dluhosova J."/>
            <person name="Istvanek J."/>
            <person name="Nedelnik J."/>
            <person name="Repkova J."/>
        </authorList>
    </citation>
    <scope>NUCLEOTIDE SEQUENCE [LARGE SCALE GENOMIC DNA]</scope>
    <source>
        <strain evidence="2">cv. 10/8</strain>
        <tissue evidence="1">Leaf</tissue>
    </source>
</reference>
<sequence>ARVSERLGGALSRQRWWWSWHAPLDATDEQRILDLQGLFAGFSLQLSNSDQWR</sequence>
<name>A0A392UXG5_9FABA</name>
<keyword evidence="2" id="KW-1185">Reference proteome</keyword>